<dbReference type="InterPro" id="IPR006726">
    <property type="entry name" value="PHBA_efflux_AaeB/fusaric-R"/>
</dbReference>
<evidence type="ECO:0000256" key="1">
    <source>
        <dbReference type="ARBA" id="ARBA00004651"/>
    </source>
</evidence>
<dbReference type="Proteomes" id="UP001156708">
    <property type="component" value="Unassembled WGS sequence"/>
</dbReference>
<keyword evidence="6 7" id="KW-0472">Membrane</keyword>
<accession>A0AA37SKJ9</accession>
<dbReference type="Pfam" id="PF04632">
    <property type="entry name" value="FUSC"/>
    <property type="match status" value="1"/>
</dbReference>
<feature type="transmembrane region" description="Helical" evidence="7">
    <location>
        <begin position="473"/>
        <end position="495"/>
    </location>
</feature>
<feature type="transmembrane region" description="Helical" evidence="7">
    <location>
        <begin position="201"/>
        <end position="221"/>
    </location>
</feature>
<gene>
    <name evidence="8" type="ORF">GCM10007872_27260</name>
</gene>
<evidence type="ECO:0000256" key="7">
    <source>
        <dbReference type="SAM" id="Phobius"/>
    </source>
</evidence>
<evidence type="ECO:0000313" key="9">
    <source>
        <dbReference type="Proteomes" id="UP001156708"/>
    </source>
</evidence>
<keyword evidence="2" id="KW-0813">Transport</keyword>
<dbReference type="GO" id="GO:0005886">
    <property type="term" value="C:plasma membrane"/>
    <property type="evidence" value="ECO:0007669"/>
    <property type="project" value="UniProtKB-SubCell"/>
</dbReference>
<keyword evidence="5 7" id="KW-1133">Transmembrane helix</keyword>
<evidence type="ECO:0000256" key="6">
    <source>
        <dbReference type="ARBA" id="ARBA00023136"/>
    </source>
</evidence>
<proteinExistence type="predicted"/>
<evidence type="ECO:0000256" key="2">
    <source>
        <dbReference type="ARBA" id="ARBA00022448"/>
    </source>
</evidence>
<evidence type="ECO:0000256" key="4">
    <source>
        <dbReference type="ARBA" id="ARBA00022692"/>
    </source>
</evidence>
<feature type="transmembrane region" description="Helical" evidence="7">
    <location>
        <begin position="501"/>
        <end position="518"/>
    </location>
</feature>
<keyword evidence="3" id="KW-1003">Cell membrane</keyword>
<protein>
    <recommendedName>
        <fullName evidence="10">Fusaric acid resistance protein</fullName>
    </recommendedName>
</protein>
<dbReference type="GO" id="GO:0022857">
    <property type="term" value="F:transmembrane transporter activity"/>
    <property type="evidence" value="ECO:0007669"/>
    <property type="project" value="InterPro"/>
</dbReference>
<feature type="transmembrane region" description="Helical" evidence="7">
    <location>
        <begin position="557"/>
        <end position="577"/>
    </location>
</feature>
<comment type="caution">
    <text evidence="8">The sequence shown here is derived from an EMBL/GenBank/DDBJ whole genome shotgun (WGS) entry which is preliminary data.</text>
</comment>
<dbReference type="PANTHER" id="PTHR30509:SF9">
    <property type="entry name" value="MULTIDRUG RESISTANCE PROTEIN MDTO"/>
    <property type="match status" value="1"/>
</dbReference>
<feature type="transmembrane region" description="Helical" evidence="7">
    <location>
        <begin position="96"/>
        <end position="117"/>
    </location>
</feature>
<organism evidence="8 9">
    <name type="scientific">Gluconobacter sphaericus NBRC 12467</name>
    <dbReference type="NCBI Taxonomy" id="1307951"/>
    <lineage>
        <taxon>Bacteria</taxon>
        <taxon>Pseudomonadati</taxon>
        <taxon>Pseudomonadota</taxon>
        <taxon>Alphaproteobacteria</taxon>
        <taxon>Acetobacterales</taxon>
        <taxon>Acetobacteraceae</taxon>
        <taxon>Gluconobacter</taxon>
    </lineage>
</organism>
<evidence type="ECO:0000256" key="3">
    <source>
        <dbReference type="ARBA" id="ARBA00022475"/>
    </source>
</evidence>
<keyword evidence="4 7" id="KW-0812">Transmembrane</keyword>
<feature type="transmembrane region" description="Helical" evidence="7">
    <location>
        <begin position="129"/>
        <end position="154"/>
    </location>
</feature>
<sequence>MNLHLFSLRRRTAKENKSGTVHILSIDEGNPVFTIRGMAAEMAPSPGRLGNTIRLTCLAILFLLIGETFRLPEVALFVWIGFLLSGNDAATSSRMALTGGGMIVIGTGASILCMMFTMAEPAIRLPLMVLLTLCAGYLSSVMTAGMLANVFFFWTVYLLTMVDQVESAGNAIDAWVGNTTDSVIRDSAYLSPEESFLHECLWFALLYAVALTLIIITNHLWGRNPGKVLKKAESDRLLLVADAMDEGCEQHSHSMERLFAASVMGVSGMRKLHDLAASFKSEAENPAASRALIRYISRISLMATLWATAVNERRIPQSEASPTTPDILQTSSGILRHSARLIVKADDEVVSSGFGHDVAANLKRLAKAFAPSPVLHPLAREIARSVGIILALSSRPGEVDESLLPKIDDNPAPLFKPGGAVKQAGRHAAGRLCVSVIICYLIERFTDWPAIGTCVLTCFVVPMGTIGDTTHKMFLRLLGALAGGLAGIFCILVFMPIVTGIMGLILMMTPVLFVSAWIKSGSDRIAYAGVQTAFAFCLSILQGYGPTLDMQTARDRVIGVLLGNVVVALVSTTLWPVSVATIARKNLADAVKTLADMTVFKKENPEAPFDPAQEKDREAFGQSIAAVRSSFSADALEGAAVSKRLFARGFNHRLLTDIQILAVKISVIVDMSHLSSAIVDTTLVALRGWLDRFAQWIVTGEGYDELKSSVPVPPIIPDDPERTIWFSSVDDGIKNILGTLDAAQCNNAGVSHG</sequence>
<dbReference type="EMBL" id="BSNZ01000028">
    <property type="protein sequence ID" value="GLQ85816.1"/>
    <property type="molecule type" value="Genomic_DNA"/>
</dbReference>
<evidence type="ECO:0000313" key="8">
    <source>
        <dbReference type="EMBL" id="GLQ85816.1"/>
    </source>
</evidence>
<evidence type="ECO:0000256" key="5">
    <source>
        <dbReference type="ARBA" id="ARBA00022989"/>
    </source>
</evidence>
<feature type="transmembrane region" description="Helical" evidence="7">
    <location>
        <begin position="525"/>
        <end position="545"/>
    </location>
</feature>
<evidence type="ECO:0008006" key="10">
    <source>
        <dbReference type="Google" id="ProtNLM"/>
    </source>
</evidence>
<dbReference type="AlphaFoldDB" id="A0AA37SKJ9"/>
<name>A0AA37SKJ9_9PROT</name>
<comment type="subcellular location">
    <subcellularLocation>
        <location evidence="1">Cell membrane</location>
        <topology evidence="1">Multi-pass membrane protein</topology>
    </subcellularLocation>
</comment>
<keyword evidence="9" id="KW-1185">Reference proteome</keyword>
<dbReference type="RefSeq" id="WP_141352889.1">
    <property type="nucleotide sequence ID" value="NZ_BARA01000022.1"/>
</dbReference>
<feature type="transmembrane region" description="Helical" evidence="7">
    <location>
        <begin position="58"/>
        <end position="84"/>
    </location>
</feature>
<reference evidence="9" key="1">
    <citation type="journal article" date="2019" name="Int. J. Syst. Evol. Microbiol.">
        <title>The Global Catalogue of Microorganisms (GCM) 10K type strain sequencing project: providing services to taxonomists for standard genome sequencing and annotation.</title>
        <authorList>
            <consortium name="The Broad Institute Genomics Platform"/>
            <consortium name="The Broad Institute Genome Sequencing Center for Infectious Disease"/>
            <person name="Wu L."/>
            <person name="Ma J."/>
        </authorList>
    </citation>
    <scope>NUCLEOTIDE SEQUENCE [LARGE SCALE GENOMIC DNA]</scope>
    <source>
        <strain evidence="9">NBRC 12467</strain>
    </source>
</reference>
<dbReference type="PANTHER" id="PTHR30509">
    <property type="entry name" value="P-HYDROXYBENZOIC ACID EFFLUX PUMP SUBUNIT-RELATED"/>
    <property type="match status" value="1"/>
</dbReference>